<name>A0ABR8JF57_9BACT</name>
<proteinExistence type="predicted"/>
<accession>A0ABR8JF57</accession>
<sequence length="174" mass="19983">MLPTPKTPSLNLYQRLARNTIEHARTSFLIPVFQRLYGCNNTQVQLTELQALPPGTLGRGVADILARYNLQLIPHYENHDLKHVLLGYDMTPEDELKLKAFMLGNGDYSITCIGFLALALLTPELWPELTEHFRRGRHTLPVRHWSLTEYATQQVEQLRDQIGFYEAQESAQPI</sequence>
<evidence type="ECO:0000313" key="1">
    <source>
        <dbReference type="EMBL" id="MBD2714687.1"/>
    </source>
</evidence>
<dbReference type="RefSeq" id="WP_190783701.1">
    <property type="nucleotide sequence ID" value="NZ_JACWZZ010000001.1"/>
</dbReference>
<keyword evidence="2" id="KW-1185">Reference proteome</keyword>
<evidence type="ECO:0000313" key="2">
    <source>
        <dbReference type="Proteomes" id="UP000642468"/>
    </source>
</evidence>
<organism evidence="1 2">
    <name type="scientific">Hymenobacter duratus</name>
    <dbReference type="NCBI Taxonomy" id="2771356"/>
    <lineage>
        <taxon>Bacteria</taxon>
        <taxon>Pseudomonadati</taxon>
        <taxon>Bacteroidota</taxon>
        <taxon>Cytophagia</taxon>
        <taxon>Cytophagales</taxon>
        <taxon>Hymenobacteraceae</taxon>
        <taxon>Hymenobacter</taxon>
    </lineage>
</organism>
<dbReference type="EMBL" id="JACWZZ010000001">
    <property type="protein sequence ID" value="MBD2714687.1"/>
    <property type="molecule type" value="Genomic_DNA"/>
</dbReference>
<reference evidence="1 2" key="1">
    <citation type="submission" date="2020-09" db="EMBL/GenBank/DDBJ databases">
        <authorList>
            <person name="Kim M.K."/>
        </authorList>
    </citation>
    <scope>NUCLEOTIDE SEQUENCE [LARGE SCALE GENOMIC DNA]</scope>
    <source>
        <strain evidence="1 2">BT646</strain>
    </source>
</reference>
<comment type="caution">
    <text evidence="1">The sequence shown here is derived from an EMBL/GenBank/DDBJ whole genome shotgun (WGS) entry which is preliminary data.</text>
</comment>
<gene>
    <name evidence="1" type="ORF">IC231_06540</name>
</gene>
<protein>
    <recommendedName>
        <fullName evidence="3">Coenzyme Q (Ubiquinone) biosynthesis protein Coq4</fullName>
    </recommendedName>
</protein>
<evidence type="ECO:0008006" key="3">
    <source>
        <dbReference type="Google" id="ProtNLM"/>
    </source>
</evidence>
<dbReference type="Proteomes" id="UP000642468">
    <property type="component" value="Unassembled WGS sequence"/>
</dbReference>